<dbReference type="SUPFAM" id="SSF50249">
    <property type="entry name" value="Nucleic acid-binding proteins"/>
    <property type="match status" value="1"/>
</dbReference>
<proteinExistence type="predicted"/>
<comment type="caution">
    <text evidence="2">The sequence shown here is derived from an EMBL/GenBank/DDBJ whole genome shotgun (WGS) entry which is preliminary data.</text>
</comment>
<dbReference type="EMBL" id="CAKKNE010000005">
    <property type="protein sequence ID" value="CAH0375620.1"/>
    <property type="molecule type" value="Genomic_DNA"/>
</dbReference>
<evidence type="ECO:0000256" key="1">
    <source>
        <dbReference type="SAM" id="MobiDB-lite"/>
    </source>
</evidence>
<sequence length="313" mass="34346">MMMSPPSPGRLPQSPRLGHPPPLATPGFFDDPDDDALIWTATSSHQLDQDKGWEEPPVSPVLRPLQTPSQNEVMEMAQRAWSPTKAPQRSQVNQVTPACSPVGPVDHSAPLMPGLSTQAPEFVPGYPQQPQVPFDPHARMAGTIVHLSRRLCGAFTSRRLDGSTATYYNGWYGFVRPDAATLDAEGICRDDLFLHPSDAADDYNPAVGDRVTFRRGTHNGRAKAVEVRLIMDPARRMVPHEPAVAPCWAAPARAVSPDYRQAPAIRGENRHVSLGPRGSPQTYPQHAYAPQPQRAHFPPHQLELPQAAPPAHW</sequence>
<keyword evidence="3" id="KW-1185">Reference proteome</keyword>
<feature type="region of interest" description="Disordered" evidence="1">
    <location>
        <begin position="265"/>
        <end position="297"/>
    </location>
</feature>
<dbReference type="InterPro" id="IPR012340">
    <property type="entry name" value="NA-bd_OB-fold"/>
</dbReference>
<dbReference type="Proteomes" id="UP000789595">
    <property type="component" value="Unassembled WGS sequence"/>
</dbReference>
<organism evidence="2 3">
    <name type="scientific">Pelagomonas calceolata</name>
    <dbReference type="NCBI Taxonomy" id="35677"/>
    <lineage>
        <taxon>Eukaryota</taxon>
        <taxon>Sar</taxon>
        <taxon>Stramenopiles</taxon>
        <taxon>Ochrophyta</taxon>
        <taxon>Pelagophyceae</taxon>
        <taxon>Pelagomonadales</taxon>
        <taxon>Pelagomonadaceae</taxon>
        <taxon>Pelagomonas</taxon>
    </lineage>
</organism>
<protein>
    <submittedName>
        <fullName evidence="2">Uncharacterized protein</fullName>
    </submittedName>
</protein>
<gene>
    <name evidence="2" type="ORF">PECAL_5P01530</name>
</gene>
<evidence type="ECO:0000313" key="2">
    <source>
        <dbReference type="EMBL" id="CAH0375620.1"/>
    </source>
</evidence>
<dbReference type="AlphaFoldDB" id="A0A8J2SRN7"/>
<name>A0A8J2SRN7_9STRA</name>
<reference evidence="2" key="1">
    <citation type="submission" date="2021-11" db="EMBL/GenBank/DDBJ databases">
        <authorList>
            <consortium name="Genoscope - CEA"/>
            <person name="William W."/>
        </authorList>
    </citation>
    <scope>NUCLEOTIDE SEQUENCE</scope>
</reference>
<dbReference type="Gene3D" id="2.40.50.140">
    <property type="entry name" value="Nucleic acid-binding proteins"/>
    <property type="match status" value="1"/>
</dbReference>
<feature type="region of interest" description="Disordered" evidence="1">
    <location>
        <begin position="1"/>
        <end position="65"/>
    </location>
</feature>
<accession>A0A8J2SRN7</accession>
<evidence type="ECO:0000313" key="3">
    <source>
        <dbReference type="Proteomes" id="UP000789595"/>
    </source>
</evidence>